<accession>A0A557RN49</accession>
<evidence type="ECO:0000313" key="1">
    <source>
        <dbReference type="EMBL" id="TVO66609.1"/>
    </source>
</evidence>
<keyword evidence="2" id="KW-1185">Reference proteome</keyword>
<reference evidence="1 2" key="1">
    <citation type="submission" date="2019-07" db="EMBL/GenBank/DDBJ databases">
        <title>Reclasification of Spiribacter aquaticus.</title>
        <authorList>
            <person name="Leon M.J."/>
            <person name="Sanchez-Porro C."/>
            <person name="Ventosa A."/>
        </authorList>
    </citation>
    <scope>NUCLEOTIDE SEQUENCE [LARGE SCALE GENOMIC DNA]</scope>
    <source>
        <strain evidence="1 2">SP30</strain>
    </source>
</reference>
<organism evidence="1 2">
    <name type="scientific">Spiribacter aquaticus</name>
    <dbReference type="NCBI Taxonomy" id="1935996"/>
    <lineage>
        <taxon>Bacteria</taxon>
        <taxon>Pseudomonadati</taxon>
        <taxon>Pseudomonadota</taxon>
        <taxon>Gammaproteobacteria</taxon>
        <taxon>Chromatiales</taxon>
        <taxon>Ectothiorhodospiraceae</taxon>
        <taxon>Spiribacter</taxon>
    </lineage>
</organism>
<evidence type="ECO:0000313" key="2">
    <source>
        <dbReference type="Proteomes" id="UP000316688"/>
    </source>
</evidence>
<gene>
    <name evidence="1" type="ORF">FPL11_02695</name>
</gene>
<dbReference type="RefSeq" id="WP_144347110.1">
    <property type="nucleotide sequence ID" value="NZ_VMKP01000001.1"/>
</dbReference>
<name>A0A557RN49_9GAMM</name>
<dbReference type="Proteomes" id="UP000316688">
    <property type="component" value="Unassembled WGS sequence"/>
</dbReference>
<dbReference type="EMBL" id="VMKP01000001">
    <property type="protein sequence ID" value="TVO66609.1"/>
    <property type="molecule type" value="Genomic_DNA"/>
</dbReference>
<dbReference type="AlphaFoldDB" id="A0A557RN49"/>
<sequence>MTPGRLIDATPVIDDWWLLRLEWRAGRPAPGQWLWLDLNGQRLCLPIRDADTGEGWVAGILPGACLPDGLRPGLTVSVSALQGQAVQPRADDTLLIIGENLGVGPAIALAERHADQTRLALLGGRHGIPGRLVPSRFFVPALSEVAIAGLTALEQAGVPARVALDEERPGVHEGSVIELTSRYLGDTPANQRDGLRVIAFGPWQSLHPFRQGAAANVGEAEWVELPSR</sequence>
<comment type="caution">
    <text evidence="1">The sequence shown here is derived from an EMBL/GenBank/DDBJ whole genome shotgun (WGS) entry which is preliminary data.</text>
</comment>
<proteinExistence type="predicted"/>
<protein>
    <submittedName>
        <fullName evidence="1">Uncharacterized protein</fullName>
    </submittedName>
</protein>